<feature type="transmembrane region" description="Helical" evidence="7">
    <location>
        <begin position="144"/>
        <end position="173"/>
    </location>
</feature>
<keyword evidence="3 7" id="KW-1133">Transmembrane helix</keyword>
<keyword evidence="4 7" id="KW-0472">Membrane</keyword>
<evidence type="ECO:0000256" key="1">
    <source>
        <dbReference type="ARBA" id="ARBA00004141"/>
    </source>
</evidence>
<feature type="domain" description="Rhodopsin" evidence="8">
    <location>
        <begin position="46"/>
        <end position="284"/>
    </location>
</feature>
<dbReference type="GO" id="GO:0016020">
    <property type="term" value="C:membrane"/>
    <property type="evidence" value="ECO:0007669"/>
    <property type="project" value="UniProtKB-SubCell"/>
</dbReference>
<evidence type="ECO:0000256" key="2">
    <source>
        <dbReference type="ARBA" id="ARBA00022692"/>
    </source>
</evidence>
<comment type="similarity">
    <text evidence="5">Belongs to the SAT4 family.</text>
</comment>
<accession>A0A1R3RSE0</accession>
<evidence type="ECO:0000259" key="8">
    <source>
        <dbReference type="Pfam" id="PF20684"/>
    </source>
</evidence>
<dbReference type="OrthoDB" id="5342292at2759"/>
<protein>
    <recommendedName>
        <fullName evidence="8">Rhodopsin domain-containing protein</fullName>
    </recommendedName>
</protein>
<keyword evidence="2 7" id="KW-0812">Transmembrane</keyword>
<dbReference type="Proteomes" id="UP000188318">
    <property type="component" value="Unassembled WGS sequence"/>
</dbReference>
<evidence type="ECO:0000256" key="5">
    <source>
        <dbReference type="ARBA" id="ARBA00038359"/>
    </source>
</evidence>
<organism evidence="9 10">
    <name type="scientific">Aspergillus carbonarius (strain ITEM 5010)</name>
    <dbReference type="NCBI Taxonomy" id="602072"/>
    <lineage>
        <taxon>Eukaryota</taxon>
        <taxon>Fungi</taxon>
        <taxon>Dikarya</taxon>
        <taxon>Ascomycota</taxon>
        <taxon>Pezizomycotina</taxon>
        <taxon>Eurotiomycetes</taxon>
        <taxon>Eurotiomycetidae</taxon>
        <taxon>Eurotiales</taxon>
        <taxon>Aspergillaceae</taxon>
        <taxon>Aspergillus</taxon>
        <taxon>Aspergillus subgen. Circumdati</taxon>
    </lineage>
</organism>
<evidence type="ECO:0000256" key="3">
    <source>
        <dbReference type="ARBA" id="ARBA00022989"/>
    </source>
</evidence>
<keyword evidence="10" id="KW-1185">Reference proteome</keyword>
<feature type="compositionally biased region" description="Basic residues" evidence="6">
    <location>
        <begin position="307"/>
        <end position="318"/>
    </location>
</feature>
<feature type="compositionally biased region" description="Low complexity" evidence="6">
    <location>
        <begin position="343"/>
        <end position="355"/>
    </location>
</feature>
<evidence type="ECO:0000256" key="7">
    <source>
        <dbReference type="SAM" id="Phobius"/>
    </source>
</evidence>
<name>A0A1R3RSE0_ASPC5</name>
<evidence type="ECO:0000256" key="6">
    <source>
        <dbReference type="SAM" id="MobiDB-lite"/>
    </source>
</evidence>
<dbReference type="AlphaFoldDB" id="A0A1R3RSE0"/>
<feature type="transmembrane region" description="Helical" evidence="7">
    <location>
        <begin position="105"/>
        <end position="132"/>
    </location>
</feature>
<feature type="region of interest" description="Disordered" evidence="6">
    <location>
        <begin position="432"/>
        <end position="478"/>
    </location>
</feature>
<feature type="transmembrane region" description="Helical" evidence="7">
    <location>
        <begin position="64"/>
        <end position="85"/>
    </location>
</feature>
<feature type="transmembrane region" description="Helical" evidence="7">
    <location>
        <begin position="222"/>
        <end position="244"/>
    </location>
</feature>
<comment type="subcellular location">
    <subcellularLocation>
        <location evidence="1">Membrane</location>
        <topology evidence="1">Multi-pass membrane protein</topology>
    </subcellularLocation>
</comment>
<feature type="region of interest" description="Disordered" evidence="6">
    <location>
        <begin position="297"/>
        <end position="408"/>
    </location>
</feature>
<dbReference type="Pfam" id="PF20684">
    <property type="entry name" value="Fung_rhodopsin"/>
    <property type="match status" value="1"/>
</dbReference>
<evidence type="ECO:0000256" key="4">
    <source>
        <dbReference type="ARBA" id="ARBA00023136"/>
    </source>
</evidence>
<dbReference type="STRING" id="602072.A0A1R3RSE0"/>
<feature type="transmembrane region" description="Helical" evidence="7">
    <location>
        <begin position="30"/>
        <end position="52"/>
    </location>
</feature>
<evidence type="ECO:0000313" key="10">
    <source>
        <dbReference type="Proteomes" id="UP000188318"/>
    </source>
</evidence>
<reference evidence="10" key="1">
    <citation type="journal article" date="2017" name="Genome Biol.">
        <title>Comparative genomics reveals high biological diversity and specific adaptations in the industrially and medically important fungal genus Aspergillus.</title>
        <authorList>
            <person name="de Vries R.P."/>
            <person name="Riley R."/>
            <person name="Wiebenga A."/>
            <person name="Aguilar-Osorio G."/>
            <person name="Amillis S."/>
            <person name="Uchima C.A."/>
            <person name="Anderluh G."/>
            <person name="Asadollahi M."/>
            <person name="Askin M."/>
            <person name="Barry K."/>
            <person name="Battaglia E."/>
            <person name="Bayram O."/>
            <person name="Benocci T."/>
            <person name="Braus-Stromeyer S.A."/>
            <person name="Caldana C."/>
            <person name="Canovas D."/>
            <person name="Cerqueira G.C."/>
            <person name="Chen F."/>
            <person name="Chen W."/>
            <person name="Choi C."/>
            <person name="Clum A."/>
            <person name="Dos Santos R.A."/>
            <person name="Damasio A.R."/>
            <person name="Diallinas G."/>
            <person name="Emri T."/>
            <person name="Fekete E."/>
            <person name="Flipphi M."/>
            <person name="Freyberg S."/>
            <person name="Gallo A."/>
            <person name="Gournas C."/>
            <person name="Habgood R."/>
            <person name="Hainaut M."/>
            <person name="Harispe M.L."/>
            <person name="Henrissat B."/>
            <person name="Hilden K.S."/>
            <person name="Hope R."/>
            <person name="Hossain A."/>
            <person name="Karabika E."/>
            <person name="Karaffa L."/>
            <person name="Karanyi Z."/>
            <person name="Krasevec N."/>
            <person name="Kuo A."/>
            <person name="Kusch H."/>
            <person name="LaButti K."/>
            <person name="Lagendijk E.L."/>
            <person name="Lapidus A."/>
            <person name="Levasseur A."/>
            <person name="Lindquist E."/>
            <person name="Lipzen A."/>
            <person name="Logrieco A.F."/>
            <person name="MacCabe A."/>
            <person name="Maekelae M.R."/>
            <person name="Malavazi I."/>
            <person name="Melin P."/>
            <person name="Meyer V."/>
            <person name="Mielnichuk N."/>
            <person name="Miskei M."/>
            <person name="Molnar A.P."/>
            <person name="Mule G."/>
            <person name="Ngan C.Y."/>
            <person name="Orejas M."/>
            <person name="Orosz E."/>
            <person name="Ouedraogo J.P."/>
            <person name="Overkamp K.M."/>
            <person name="Park H.-S."/>
            <person name="Perrone G."/>
            <person name="Piumi F."/>
            <person name="Punt P.J."/>
            <person name="Ram A.F."/>
            <person name="Ramon A."/>
            <person name="Rauscher S."/>
            <person name="Record E."/>
            <person name="Riano-Pachon D.M."/>
            <person name="Robert V."/>
            <person name="Roehrig J."/>
            <person name="Ruller R."/>
            <person name="Salamov A."/>
            <person name="Salih N.S."/>
            <person name="Samson R.A."/>
            <person name="Sandor E."/>
            <person name="Sanguinetti M."/>
            <person name="Schuetze T."/>
            <person name="Sepcic K."/>
            <person name="Shelest E."/>
            <person name="Sherlock G."/>
            <person name="Sophianopoulou V."/>
            <person name="Squina F.M."/>
            <person name="Sun H."/>
            <person name="Susca A."/>
            <person name="Todd R.B."/>
            <person name="Tsang A."/>
            <person name="Unkles S.E."/>
            <person name="van de Wiele N."/>
            <person name="van Rossen-Uffink D."/>
            <person name="Oliveira J.V."/>
            <person name="Vesth T.C."/>
            <person name="Visser J."/>
            <person name="Yu J.-H."/>
            <person name="Zhou M."/>
            <person name="Andersen M.R."/>
            <person name="Archer D.B."/>
            <person name="Baker S.E."/>
            <person name="Benoit I."/>
            <person name="Brakhage A.A."/>
            <person name="Braus G.H."/>
            <person name="Fischer R."/>
            <person name="Frisvad J.C."/>
            <person name="Goldman G.H."/>
            <person name="Houbraken J."/>
            <person name="Oakley B."/>
            <person name="Pocsi I."/>
            <person name="Scazzocchio C."/>
            <person name="Seiboth B."/>
            <person name="vanKuyk P.A."/>
            <person name="Wortman J."/>
            <person name="Dyer P.S."/>
            <person name="Grigoriev I.V."/>
        </authorList>
    </citation>
    <scope>NUCLEOTIDE SEQUENCE [LARGE SCALE GENOMIC DNA]</scope>
    <source>
        <strain evidence="10">ITEM 5010</strain>
    </source>
</reference>
<dbReference type="InterPro" id="IPR052337">
    <property type="entry name" value="SAT4-like"/>
</dbReference>
<dbReference type="VEuPathDB" id="FungiDB:ASPCADRAFT_129089"/>
<sequence length="478" mass="51790">MFVLMIRPGAIHRVGRMPEQDYGYLRTISLVTQILCLTMVSAFVALRLLVAVRYKRHINVEDAFCFLSWIFFMAYCILALLFATLGGSKPLPTLTPSQTILIYKLFYVLTVLYVPMVLSAKITLLAILARIFILRPSQIVSVRVVLAVTVVYYIIIFFVKVFICSPVSVFWFFPTLGTKCLSKSAILLADAIMSVITDLAILLLPLLLMWPLRLSMLKKCKVALMLGAGGLAVGFSLYRLVLVIKEEKELDSTIIYMKILLSGNAEGGFGLICSCIPAIHILLTRIGGKHTSTLENSFASGSGGSSSRRKSSQGRKKSGSGSGSGSGTIATNPINNPGAFFGSISTTTSPISPAGRGNGGIGSSSGPRMTFANGDGDVLTNNDHTHNINTNGGGGEDEEGGIDEGDDHIDDYHDYTMMFVPRTRSSRFSLELREGENSNEGGNEKGDGDEDEEGGGWMKMFRKVSWGGKSRRDSGHCG</sequence>
<dbReference type="InterPro" id="IPR049326">
    <property type="entry name" value="Rhodopsin_dom_fungi"/>
</dbReference>
<feature type="compositionally biased region" description="Acidic residues" evidence="6">
    <location>
        <begin position="395"/>
        <end position="408"/>
    </location>
</feature>
<gene>
    <name evidence="9" type="ORF">ASPCADRAFT_129089</name>
</gene>
<feature type="transmembrane region" description="Helical" evidence="7">
    <location>
        <begin position="185"/>
        <end position="210"/>
    </location>
</feature>
<evidence type="ECO:0000313" key="9">
    <source>
        <dbReference type="EMBL" id="OOF97401.1"/>
    </source>
</evidence>
<proteinExistence type="inferred from homology"/>
<dbReference type="PANTHER" id="PTHR33048:SF108">
    <property type="entry name" value="INTEGRAL MEMBRANE PROTEIN"/>
    <property type="match status" value="1"/>
</dbReference>
<feature type="transmembrane region" description="Helical" evidence="7">
    <location>
        <begin position="264"/>
        <end position="283"/>
    </location>
</feature>
<dbReference type="PANTHER" id="PTHR33048">
    <property type="entry name" value="PTH11-LIKE INTEGRAL MEMBRANE PROTEIN (AFU_ORTHOLOGUE AFUA_5G11245)"/>
    <property type="match status" value="1"/>
</dbReference>
<feature type="compositionally biased region" description="Basic and acidic residues" evidence="6">
    <location>
        <begin position="432"/>
        <end position="446"/>
    </location>
</feature>
<dbReference type="EMBL" id="KV907497">
    <property type="protein sequence ID" value="OOF97401.1"/>
    <property type="molecule type" value="Genomic_DNA"/>
</dbReference>